<comment type="caution">
    <text evidence="2">The sequence shown here is derived from an EMBL/GenBank/DDBJ whole genome shotgun (WGS) entry which is preliminary data.</text>
</comment>
<dbReference type="EMBL" id="VOFY01000013">
    <property type="protein sequence ID" value="KAA8586497.1"/>
    <property type="molecule type" value="Genomic_DNA"/>
</dbReference>
<dbReference type="AlphaFoldDB" id="A0A5J5CXX5"/>
<keyword evidence="3" id="KW-1185">Reference proteome</keyword>
<evidence type="ECO:0000256" key="1">
    <source>
        <dbReference type="SAM" id="MobiDB-lite"/>
    </source>
</evidence>
<dbReference type="Proteomes" id="UP000327493">
    <property type="component" value="Chromosome 13"/>
</dbReference>
<evidence type="ECO:0000313" key="3">
    <source>
        <dbReference type="Proteomes" id="UP000327493"/>
    </source>
</evidence>
<reference evidence="2 3" key="1">
    <citation type="submission" date="2019-08" db="EMBL/GenBank/DDBJ databases">
        <title>A chromosome-level genome assembly, high-density linkage maps, and genome scans reveal the genomic architecture of hybrid incompatibilities underlying speciation via character displacement in darters (Percidae: Etheostominae).</title>
        <authorList>
            <person name="Moran R.L."/>
            <person name="Catchen J.M."/>
            <person name="Fuller R.C."/>
        </authorList>
    </citation>
    <scope>NUCLEOTIDE SEQUENCE [LARGE SCALE GENOMIC DNA]</scope>
    <source>
        <strain evidence="2">EspeVRDwgs_2016</strain>
        <tissue evidence="2">Muscle</tissue>
    </source>
</reference>
<feature type="region of interest" description="Disordered" evidence="1">
    <location>
        <begin position="134"/>
        <end position="162"/>
    </location>
</feature>
<sequence>MSRKKHHSKACMLHPGHLGVVPANHLSRCKHQLESDDTLIRSLLKVLLLVKALLRLLIEGREGKVDGGWWRKDFANMFYSSLRIQTASSSGKQRDRNLGIKHVEKSVMYLLFGGQRGGLHAIDQQVAQQFGHNRPLQMDVDEPWRHKRQDGSGDEETDSQAHAGHLEHDKIRQTRQSNLGHGHGAVALVVSKLGLLVGRDRQRRVGQLGAGRPDRLAENLLEPQ</sequence>
<organism evidence="2 3">
    <name type="scientific">Etheostoma spectabile</name>
    <name type="common">orangethroat darter</name>
    <dbReference type="NCBI Taxonomy" id="54343"/>
    <lineage>
        <taxon>Eukaryota</taxon>
        <taxon>Metazoa</taxon>
        <taxon>Chordata</taxon>
        <taxon>Craniata</taxon>
        <taxon>Vertebrata</taxon>
        <taxon>Euteleostomi</taxon>
        <taxon>Actinopterygii</taxon>
        <taxon>Neopterygii</taxon>
        <taxon>Teleostei</taxon>
        <taxon>Neoteleostei</taxon>
        <taxon>Acanthomorphata</taxon>
        <taxon>Eupercaria</taxon>
        <taxon>Perciformes</taxon>
        <taxon>Percoidei</taxon>
        <taxon>Percidae</taxon>
        <taxon>Etheostomatinae</taxon>
        <taxon>Etheostoma</taxon>
    </lineage>
</organism>
<name>A0A5J5CXX5_9PERO</name>
<feature type="non-terminal residue" evidence="2">
    <location>
        <position position="224"/>
    </location>
</feature>
<protein>
    <submittedName>
        <fullName evidence="2">Uncharacterized protein</fullName>
    </submittedName>
</protein>
<accession>A0A5J5CXX5</accession>
<evidence type="ECO:0000313" key="2">
    <source>
        <dbReference type="EMBL" id="KAA8586497.1"/>
    </source>
</evidence>
<proteinExistence type="predicted"/>
<gene>
    <name evidence="2" type="ORF">FQN60_000333</name>
</gene>